<proteinExistence type="predicted"/>
<comment type="caution">
    <text evidence="3">The sequence shown here is derived from an EMBL/GenBank/DDBJ whole genome shotgun (WGS) entry which is preliminary data.</text>
</comment>
<gene>
    <name evidence="3" type="ORF">BDN70DRAFT_696381</name>
</gene>
<organism evidence="3 4">
    <name type="scientific">Pholiota conissans</name>
    <dbReference type="NCBI Taxonomy" id="109636"/>
    <lineage>
        <taxon>Eukaryota</taxon>
        <taxon>Fungi</taxon>
        <taxon>Dikarya</taxon>
        <taxon>Basidiomycota</taxon>
        <taxon>Agaricomycotina</taxon>
        <taxon>Agaricomycetes</taxon>
        <taxon>Agaricomycetidae</taxon>
        <taxon>Agaricales</taxon>
        <taxon>Agaricineae</taxon>
        <taxon>Strophariaceae</taxon>
        <taxon>Pholiota</taxon>
    </lineage>
</organism>
<feature type="region of interest" description="Disordered" evidence="1">
    <location>
        <begin position="1"/>
        <end position="95"/>
    </location>
</feature>
<feature type="transmembrane region" description="Helical" evidence="2">
    <location>
        <begin position="104"/>
        <end position="126"/>
    </location>
</feature>
<dbReference type="Proteomes" id="UP000807469">
    <property type="component" value="Unassembled WGS sequence"/>
</dbReference>
<keyword evidence="2" id="KW-0472">Membrane</keyword>
<evidence type="ECO:0000313" key="4">
    <source>
        <dbReference type="Proteomes" id="UP000807469"/>
    </source>
</evidence>
<dbReference type="EMBL" id="MU155979">
    <property type="protein sequence ID" value="KAF9470473.1"/>
    <property type="molecule type" value="Genomic_DNA"/>
</dbReference>
<feature type="transmembrane region" description="Helical" evidence="2">
    <location>
        <begin position="132"/>
        <end position="156"/>
    </location>
</feature>
<feature type="compositionally biased region" description="Pro residues" evidence="1">
    <location>
        <begin position="19"/>
        <end position="29"/>
    </location>
</feature>
<accession>A0A9P5YK94</accession>
<keyword evidence="2" id="KW-1133">Transmembrane helix</keyword>
<reference evidence="3" key="1">
    <citation type="submission" date="2020-11" db="EMBL/GenBank/DDBJ databases">
        <authorList>
            <consortium name="DOE Joint Genome Institute"/>
            <person name="Ahrendt S."/>
            <person name="Riley R."/>
            <person name="Andreopoulos W."/>
            <person name="Labutti K."/>
            <person name="Pangilinan J."/>
            <person name="Ruiz-Duenas F.J."/>
            <person name="Barrasa J.M."/>
            <person name="Sanchez-Garcia M."/>
            <person name="Camarero S."/>
            <person name="Miyauchi S."/>
            <person name="Serrano A."/>
            <person name="Linde D."/>
            <person name="Babiker R."/>
            <person name="Drula E."/>
            <person name="Ayuso-Fernandez I."/>
            <person name="Pacheco R."/>
            <person name="Padilla G."/>
            <person name="Ferreira P."/>
            <person name="Barriuso J."/>
            <person name="Kellner H."/>
            <person name="Castanera R."/>
            <person name="Alfaro M."/>
            <person name="Ramirez L."/>
            <person name="Pisabarro A.G."/>
            <person name="Kuo A."/>
            <person name="Tritt A."/>
            <person name="Lipzen A."/>
            <person name="He G."/>
            <person name="Yan M."/>
            <person name="Ng V."/>
            <person name="Cullen D."/>
            <person name="Martin F."/>
            <person name="Rosso M.-N."/>
            <person name="Henrissat B."/>
            <person name="Hibbett D."/>
            <person name="Martinez A.T."/>
            <person name="Grigoriev I.V."/>
        </authorList>
    </citation>
    <scope>NUCLEOTIDE SEQUENCE</scope>
    <source>
        <strain evidence="3">CIRM-BRFM 674</strain>
    </source>
</reference>
<sequence>MPWRPDLGASLFAWEDAPPSSPPPSPPPRLALSPLRLRLPRPRPASPRLASLHPLASSSSHPPRLASPRLSSPLTSSPSPPFHPEIHPRPSNHAAAAPRKGRDACCFVILVGVGWVLLGILGWVGFGVGLWVGLWCWVGCGLGWVLWFGLGGWVWVGLWVRCCGFVGVGTVHLVQ</sequence>
<keyword evidence="4" id="KW-1185">Reference proteome</keyword>
<evidence type="ECO:0000313" key="3">
    <source>
        <dbReference type="EMBL" id="KAF9470473.1"/>
    </source>
</evidence>
<evidence type="ECO:0000256" key="1">
    <source>
        <dbReference type="SAM" id="MobiDB-lite"/>
    </source>
</evidence>
<keyword evidence="2" id="KW-0812">Transmembrane</keyword>
<dbReference type="AlphaFoldDB" id="A0A9P5YK94"/>
<evidence type="ECO:0000256" key="2">
    <source>
        <dbReference type="SAM" id="Phobius"/>
    </source>
</evidence>
<protein>
    <submittedName>
        <fullName evidence="3">Uncharacterized protein</fullName>
    </submittedName>
</protein>
<name>A0A9P5YK94_9AGAR</name>
<feature type="compositionally biased region" description="Low complexity" evidence="1">
    <location>
        <begin position="46"/>
        <end position="77"/>
    </location>
</feature>